<organism evidence="1">
    <name type="scientific">Myoviridae sp. ctsK93</name>
    <dbReference type="NCBI Taxonomy" id="2825190"/>
    <lineage>
        <taxon>Viruses</taxon>
        <taxon>Duplodnaviria</taxon>
        <taxon>Heunggongvirae</taxon>
        <taxon>Uroviricota</taxon>
        <taxon>Caudoviricetes</taxon>
    </lineage>
</organism>
<accession>A0A8S5PLU3</accession>
<dbReference type="EMBL" id="BK015446">
    <property type="protein sequence ID" value="DAE07156.1"/>
    <property type="molecule type" value="Genomic_DNA"/>
</dbReference>
<protein>
    <submittedName>
        <fullName evidence="1">Uncharacterized protein</fullName>
    </submittedName>
</protein>
<name>A0A8S5PLU3_9CAUD</name>
<sequence>MSKFKDLVVEDSIILSVSDPITMNKADNISSHVNVGVNMKVFYYPDSYPCIDKKLKEILDCIEDNQVYDNLVTIRHYAEMNNLAKETVRQRIKKGLIPYVLIDGVYFVKME</sequence>
<proteinExistence type="predicted"/>
<reference evidence="1" key="1">
    <citation type="journal article" date="2021" name="Proc. Natl. Acad. Sci. U.S.A.">
        <title>A Catalog of Tens of Thousands of Viruses from Human Metagenomes Reveals Hidden Associations with Chronic Diseases.</title>
        <authorList>
            <person name="Tisza M.J."/>
            <person name="Buck C.B."/>
        </authorList>
    </citation>
    <scope>NUCLEOTIDE SEQUENCE</scope>
    <source>
        <strain evidence="1">CtsK93</strain>
    </source>
</reference>
<evidence type="ECO:0000313" key="1">
    <source>
        <dbReference type="EMBL" id="DAE07156.1"/>
    </source>
</evidence>